<feature type="signal peptide" evidence="1">
    <location>
        <begin position="1"/>
        <end position="18"/>
    </location>
</feature>
<dbReference type="Proteomes" id="UP000219452">
    <property type="component" value="Unassembled WGS sequence"/>
</dbReference>
<keyword evidence="1" id="KW-0732">Signal</keyword>
<sequence>MKKILFLVFSLITAFVQGQSLPATTIGEVADQVFRQQPNSPGLSPRHYRNEDSTKLAVIAQVGGRNLLDKSLIVPGQYSNVNGFFATPSFNGRRSGFIRVKPGTTYTVSGINVNFVGNQYDSLLTVSSPLSTAGGVFTSYTFTTLPTTAYVGLNINANAVFGTDNTAMLNEGATAVGYESFLPTAVKGEFVTGRIAGVMYEKDYATVGTNLIDPAGLVSGSYYGFSSNTITTASGWVRTGLIPVRPHTIYTLSGVNTTFVGSEFTSAGQSSRIRVLSQSGTLVNVISFRTSSTAAYVGLNIQSVGQTASAATAQLELGGRTAYAAYTATGVAGATGSSSSLPNLFVSYSPPGGAQATFTVYCRYAPGSTYYVGYILKRYVNTTERADMYRIMGADLYQYLGGSMIASGVNLLTNGESENVWKAVGKSDFTGGVHGDESLTSVSFYLNSVALSASDLTVGFSLKPASDFWYIQTSTMIETDNATLTPMATHQKRTDFVVGGYKTFNRLTWLASPNVDVWYSGIACVAISQADVAYDEDFTNYVLDRSKTSGTRIINKQGGRRQIDYYSAANNMGVSVSSQILKPSAQDVNAKLELWDVPDYAKYYRGLYAQTPAIGDVWESLQTVRHYKN</sequence>
<dbReference type="EMBL" id="OCNH01000001">
    <property type="protein sequence ID" value="SOD81043.1"/>
    <property type="molecule type" value="Genomic_DNA"/>
</dbReference>
<protein>
    <submittedName>
        <fullName evidence="2">Uncharacterized protein</fullName>
    </submittedName>
</protein>
<keyword evidence="3" id="KW-1185">Reference proteome</keyword>
<accession>A0A286FCX7</accession>
<gene>
    <name evidence="2" type="ORF">SAMN06269250_1655</name>
</gene>
<evidence type="ECO:0000256" key="1">
    <source>
        <dbReference type="SAM" id="SignalP"/>
    </source>
</evidence>
<evidence type="ECO:0000313" key="3">
    <source>
        <dbReference type="Proteomes" id="UP000219452"/>
    </source>
</evidence>
<organism evidence="2 3">
    <name type="scientific">Spirosoma fluviale</name>
    <dbReference type="NCBI Taxonomy" id="1597977"/>
    <lineage>
        <taxon>Bacteria</taxon>
        <taxon>Pseudomonadati</taxon>
        <taxon>Bacteroidota</taxon>
        <taxon>Cytophagia</taxon>
        <taxon>Cytophagales</taxon>
        <taxon>Cytophagaceae</taxon>
        <taxon>Spirosoma</taxon>
    </lineage>
</organism>
<reference evidence="3" key="1">
    <citation type="submission" date="2017-09" db="EMBL/GenBank/DDBJ databases">
        <authorList>
            <person name="Varghese N."/>
            <person name="Submissions S."/>
        </authorList>
    </citation>
    <scope>NUCLEOTIDE SEQUENCE [LARGE SCALE GENOMIC DNA]</scope>
    <source>
        <strain evidence="3">DSM 29961</strain>
    </source>
</reference>
<name>A0A286FCX7_9BACT</name>
<dbReference type="RefSeq" id="WP_097125271.1">
    <property type="nucleotide sequence ID" value="NZ_OCNH01000001.1"/>
</dbReference>
<dbReference type="AlphaFoldDB" id="A0A286FCX7"/>
<proteinExistence type="predicted"/>
<dbReference type="OrthoDB" id="1418732at2"/>
<evidence type="ECO:0000313" key="2">
    <source>
        <dbReference type="EMBL" id="SOD81043.1"/>
    </source>
</evidence>
<feature type="chain" id="PRO_5012018550" evidence="1">
    <location>
        <begin position="19"/>
        <end position="629"/>
    </location>
</feature>